<sequence length="44" mass="5079">MPYDARSYLALLFSSRMKNLHQNSLLSGFQKMAAILHVQTLRVQ</sequence>
<reference evidence="1" key="1">
    <citation type="submission" date="2014-09" db="EMBL/GenBank/DDBJ databases">
        <authorList>
            <person name="Magalhaes I.L.F."/>
            <person name="Oliveira U."/>
            <person name="Santos F.R."/>
            <person name="Vidigal T.H.D.A."/>
            <person name="Brescovit A.D."/>
            <person name="Santos A.J."/>
        </authorList>
    </citation>
    <scope>NUCLEOTIDE SEQUENCE</scope>
    <source>
        <tissue evidence="1">Shoot tissue taken approximately 20 cm above the soil surface</tissue>
    </source>
</reference>
<protein>
    <submittedName>
        <fullName evidence="1">Uncharacterized protein</fullName>
    </submittedName>
</protein>
<evidence type="ECO:0000313" key="1">
    <source>
        <dbReference type="EMBL" id="JAD62859.1"/>
    </source>
</evidence>
<dbReference type="AlphaFoldDB" id="A0A0A9BFU2"/>
<proteinExistence type="predicted"/>
<name>A0A0A9BFU2_ARUDO</name>
<dbReference type="EMBL" id="GBRH01235036">
    <property type="protein sequence ID" value="JAD62859.1"/>
    <property type="molecule type" value="Transcribed_RNA"/>
</dbReference>
<reference evidence="1" key="2">
    <citation type="journal article" date="2015" name="Data Brief">
        <title>Shoot transcriptome of the giant reed, Arundo donax.</title>
        <authorList>
            <person name="Barrero R.A."/>
            <person name="Guerrero F.D."/>
            <person name="Moolhuijzen P."/>
            <person name="Goolsby J.A."/>
            <person name="Tidwell J."/>
            <person name="Bellgard S.E."/>
            <person name="Bellgard M.I."/>
        </authorList>
    </citation>
    <scope>NUCLEOTIDE SEQUENCE</scope>
    <source>
        <tissue evidence="1">Shoot tissue taken approximately 20 cm above the soil surface</tissue>
    </source>
</reference>
<organism evidence="1">
    <name type="scientific">Arundo donax</name>
    <name type="common">Giant reed</name>
    <name type="synonym">Donax arundinaceus</name>
    <dbReference type="NCBI Taxonomy" id="35708"/>
    <lineage>
        <taxon>Eukaryota</taxon>
        <taxon>Viridiplantae</taxon>
        <taxon>Streptophyta</taxon>
        <taxon>Embryophyta</taxon>
        <taxon>Tracheophyta</taxon>
        <taxon>Spermatophyta</taxon>
        <taxon>Magnoliopsida</taxon>
        <taxon>Liliopsida</taxon>
        <taxon>Poales</taxon>
        <taxon>Poaceae</taxon>
        <taxon>PACMAD clade</taxon>
        <taxon>Arundinoideae</taxon>
        <taxon>Arundineae</taxon>
        <taxon>Arundo</taxon>
    </lineage>
</organism>
<accession>A0A0A9BFU2</accession>